<gene>
    <name evidence="2" type="ORF">LX12_002091</name>
</gene>
<sequence>MLWFVDSDDPIADLQFGVRNDPDAAARLAQTVVGDSVLIARGETTLDRAATTDDEVSVGVFGRIAVVVGAPVATDFPSQLPDSVIGARPAKVVHLVVTDLQRSFGAFASWENGTLRRSFASNPVDISENIGLPYVFEREFWAGERPLRYSEGAMPDPQALPFHPTEFADHASTLWVGLRLTPPFGPDVISPEAIPVSRFAIRPPGHQPTADDLREPRRPEPQTAPPQDSEPEAGGDDDVSAPTKVARWFGFGRR</sequence>
<proteinExistence type="predicted"/>
<organism evidence="2 3">
    <name type="scientific">Williamsia serinedens</name>
    <dbReference type="NCBI Taxonomy" id="391736"/>
    <lineage>
        <taxon>Bacteria</taxon>
        <taxon>Bacillati</taxon>
        <taxon>Actinomycetota</taxon>
        <taxon>Actinomycetes</taxon>
        <taxon>Mycobacteriales</taxon>
        <taxon>Nocardiaceae</taxon>
        <taxon>Williamsia</taxon>
    </lineage>
</organism>
<keyword evidence="3" id="KW-1185">Reference proteome</keyword>
<evidence type="ECO:0000313" key="2">
    <source>
        <dbReference type="EMBL" id="MCP2160904.1"/>
    </source>
</evidence>
<evidence type="ECO:0000256" key="1">
    <source>
        <dbReference type="SAM" id="MobiDB-lite"/>
    </source>
</evidence>
<comment type="caution">
    <text evidence="2">The sequence shown here is derived from an EMBL/GenBank/DDBJ whole genome shotgun (WGS) entry which is preliminary data.</text>
</comment>
<evidence type="ECO:0000313" key="3">
    <source>
        <dbReference type="Proteomes" id="UP001205740"/>
    </source>
</evidence>
<feature type="compositionally biased region" description="Basic and acidic residues" evidence="1">
    <location>
        <begin position="209"/>
        <end position="220"/>
    </location>
</feature>
<dbReference type="EMBL" id="JAMTCG010000003">
    <property type="protein sequence ID" value="MCP2160904.1"/>
    <property type="molecule type" value="Genomic_DNA"/>
</dbReference>
<accession>A0ABT1H0Z1</accession>
<dbReference type="Pfam" id="PF21997">
    <property type="entry name" value="DUF6928"/>
    <property type="match status" value="1"/>
</dbReference>
<feature type="compositionally biased region" description="Acidic residues" evidence="1">
    <location>
        <begin position="229"/>
        <end position="239"/>
    </location>
</feature>
<reference evidence="2 3" key="1">
    <citation type="submission" date="2022-06" db="EMBL/GenBank/DDBJ databases">
        <title>Genomic Encyclopedia of Archaeal and Bacterial Type Strains, Phase II (KMG-II): from individual species to whole genera.</title>
        <authorList>
            <person name="Goeker M."/>
        </authorList>
    </citation>
    <scope>NUCLEOTIDE SEQUENCE [LARGE SCALE GENOMIC DNA]</scope>
    <source>
        <strain evidence="2 3">DSM 45037</strain>
    </source>
</reference>
<dbReference type="Proteomes" id="UP001205740">
    <property type="component" value="Unassembled WGS sequence"/>
</dbReference>
<name>A0ABT1H0Z1_9NOCA</name>
<dbReference type="InterPro" id="IPR053847">
    <property type="entry name" value="DUF6928"/>
</dbReference>
<feature type="region of interest" description="Disordered" evidence="1">
    <location>
        <begin position="198"/>
        <end position="254"/>
    </location>
</feature>
<protein>
    <submittedName>
        <fullName evidence="2">Uncharacterized protein</fullName>
    </submittedName>
</protein>